<name>A0A418SSR7_9RHOB</name>
<dbReference type="EMBL" id="QZCG01000009">
    <property type="protein sequence ID" value="RJE84006.1"/>
    <property type="molecule type" value="Genomic_DNA"/>
</dbReference>
<dbReference type="RefSeq" id="WP_119749710.1">
    <property type="nucleotide sequence ID" value="NZ_QZCG01000009.1"/>
</dbReference>
<dbReference type="AlphaFoldDB" id="A0A418SSR7"/>
<comment type="caution">
    <text evidence="1">The sequence shown here is derived from an EMBL/GenBank/DDBJ whole genome shotgun (WGS) entry which is preliminary data.</text>
</comment>
<evidence type="ECO:0000313" key="1">
    <source>
        <dbReference type="EMBL" id="RJE84006.1"/>
    </source>
</evidence>
<organism evidence="1 2">
    <name type="scientific">Paracoccus onubensis</name>
    <dbReference type="NCBI Taxonomy" id="1675788"/>
    <lineage>
        <taxon>Bacteria</taxon>
        <taxon>Pseudomonadati</taxon>
        <taxon>Pseudomonadota</taxon>
        <taxon>Alphaproteobacteria</taxon>
        <taxon>Rhodobacterales</taxon>
        <taxon>Paracoccaceae</taxon>
        <taxon>Paracoccus</taxon>
    </lineage>
</organism>
<keyword evidence="2" id="KW-1185">Reference proteome</keyword>
<sequence length="68" mass="7391">MTDRPTFTPEQLREAYAFQVKQTYSGDLGTTAAAMYLLEKHGVAASDDMIERLAAEIGQAVEASHEAS</sequence>
<gene>
    <name evidence="1" type="ORF">D3P04_13390</name>
</gene>
<proteinExistence type="predicted"/>
<evidence type="ECO:0000313" key="2">
    <source>
        <dbReference type="Proteomes" id="UP000284202"/>
    </source>
</evidence>
<dbReference type="Proteomes" id="UP000284202">
    <property type="component" value="Unassembled WGS sequence"/>
</dbReference>
<protein>
    <submittedName>
        <fullName evidence="1">Uncharacterized protein</fullName>
    </submittedName>
</protein>
<dbReference type="OrthoDB" id="7780751at2"/>
<accession>A0A418SSR7</accession>
<reference evidence="2" key="1">
    <citation type="submission" date="2018-09" db="EMBL/GenBank/DDBJ databases">
        <title>Acidovorax cavernicola nov. sp. isolated from Gruta de las Maravillas (Aracena, Spain).</title>
        <authorList>
            <person name="Jurado V."/>
            <person name="Gutierrez-Patricio S."/>
            <person name="Gonzalez-Pimentel J.L."/>
            <person name="Miller A.Z."/>
            <person name="Laiz L."/>
            <person name="Saiz-Jimenez C."/>
        </authorList>
    </citation>
    <scope>NUCLEOTIDE SEQUENCE [LARGE SCALE GENOMIC DNA]</scope>
    <source>
        <strain evidence="2">1011MAR3C25</strain>
    </source>
</reference>